<sequence length="77" mass="8583">MGPQQVEVWPENHQAVMLFIRVGTQWRAGMGGATGLDYNVVLSLIDRLGLGAVESDELFEDVRHLESVALEVMRESQ</sequence>
<evidence type="ECO:0000313" key="2">
    <source>
        <dbReference type="Proteomes" id="UP000245712"/>
    </source>
</evidence>
<comment type="caution">
    <text evidence="1">The sequence shown here is derived from an EMBL/GenBank/DDBJ whole genome shotgun (WGS) entry which is preliminary data.</text>
</comment>
<protein>
    <submittedName>
        <fullName evidence="1">Uncharacterized protein DUF1799</fullName>
    </submittedName>
</protein>
<dbReference type="Pfam" id="PF08809">
    <property type="entry name" value="DUF1799"/>
    <property type="match status" value="1"/>
</dbReference>
<organism evidence="1 2">
    <name type="scientific">Paraburkholderia unamae</name>
    <dbReference type="NCBI Taxonomy" id="219649"/>
    <lineage>
        <taxon>Bacteria</taxon>
        <taxon>Pseudomonadati</taxon>
        <taxon>Pseudomonadota</taxon>
        <taxon>Betaproteobacteria</taxon>
        <taxon>Burkholderiales</taxon>
        <taxon>Burkholderiaceae</taxon>
        <taxon>Paraburkholderia</taxon>
    </lineage>
</organism>
<gene>
    <name evidence="1" type="ORF">C7402_102317</name>
</gene>
<accession>A0ABX5KTX5</accession>
<dbReference type="RefSeq" id="WP_116609889.1">
    <property type="nucleotide sequence ID" value="NZ_QEOB01000002.1"/>
</dbReference>
<dbReference type="InterPro" id="IPR014915">
    <property type="entry name" value="Phage_TLS_TfmB"/>
</dbReference>
<keyword evidence="2" id="KW-1185">Reference proteome</keyword>
<proteinExistence type="predicted"/>
<evidence type="ECO:0000313" key="1">
    <source>
        <dbReference type="EMBL" id="PVX86481.1"/>
    </source>
</evidence>
<dbReference type="Proteomes" id="UP000245712">
    <property type="component" value="Unassembled WGS sequence"/>
</dbReference>
<reference evidence="1 2" key="1">
    <citation type="submission" date="2018-05" db="EMBL/GenBank/DDBJ databases">
        <title>Genomic Encyclopedia of Type Strains, Phase IV (KMG-V): Genome sequencing to study the core and pangenomes of soil and plant-associated prokaryotes.</title>
        <authorList>
            <person name="Whitman W."/>
        </authorList>
    </citation>
    <scope>NUCLEOTIDE SEQUENCE [LARGE SCALE GENOMIC DNA]</scope>
    <source>
        <strain evidence="1 2">SCZa-39</strain>
    </source>
</reference>
<name>A0ABX5KTX5_9BURK</name>
<dbReference type="EMBL" id="QEOB01000002">
    <property type="protein sequence ID" value="PVX86481.1"/>
    <property type="molecule type" value="Genomic_DNA"/>
</dbReference>